<feature type="compositionally biased region" description="Polar residues" evidence="1">
    <location>
        <begin position="9"/>
        <end position="28"/>
    </location>
</feature>
<protein>
    <submittedName>
        <fullName evidence="2">Uncharacterized protein</fullName>
    </submittedName>
</protein>
<dbReference type="RefSeq" id="WP_191624828.1">
    <property type="nucleotide sequence ID" value="NZ_CABPSX010000003.1"/>
</dbReference>
<name>A0A5E5P405_9BURK</name>
<reference evidence="2 3" key="1">
    <citation type="submission" date="2019-08" db="EMBL/GenBank/DDBJ databases">
        <authorList>
            <person name="Peeters C."/>
        </authorList>
    </citation>
    <scope>NUCLEOTIDE SEQUENCE [LARGE SCALE GENOMIC DNA]</scope>
    <source>
        <strain evidence="2 3">LMG 18089</strain>
    </source>
</reference>
<gene>
    <name evidence="2" type="ORF">PAP18089_01895</name>
</gene>
<dbReference type="Proteomes" id="UP000364291">
    <property type="component" value="Unassembled WGS sequence"/>
</dbReference>
<sequence length="130" mass="14058">MTKAYIQPTPGNDQRPGTISLMSTTDYDPNTPRPTTPLLVGKYVVHRKPLARTPLTNYMIMFGGVIVGTQVSMPSVADCDAASNRERNRRAAIEEAQAARTAKIEACNAKARATRAKRKAANASRAKEAA</sequence>
<proteinExistence type="predicted"/>
<feature type="region of interest" description="Disordered" evidence="1">
    <location>
        <begin position="1"/>
        <end position="33"/>
    </location>
</feature>
<accession>A0A5E5P405</accession>
<evidence type="ECO:0000256" key="1">
    <source>
        <dbReference type="SAM" id="MobiDB-lite"/>
    </source>
</evidence>
<organism evidence="2 3">
    <name type="scientific">Pandoraea apista</name>
    <dbReference type="NCBI Taxonomy" id="93218"/>
    <lineage>
        <taxon>Bacteria</taxon>
        <taxon>Pseudomonadati</taxon>
        <taxon>Pseudomonadota</taxon>
        <taxon>Betaproteobacteria</taxon>
        <taxon>Burkholderiales</taxon>
        <taxon>Burkholderiaceae</taxon>
        <taxon>Pandoraea</taxon>
    </lineage>
</organism>
<evidence type="ECO:0000313" key="2">
    <source>
        <dbReference type="EMBL" id="VVG70923.1"/>
    </source>
</evidence>
<evidence type="ECO:0000313" key="3">
    <source>
        <dbReference type="Proteomes" id="UP000364291"/>
    </source>
</evidence>
<dbReference type="EMBL" id="CABPSX010000003">
    <property type="protein sequence ID" value="VVG70923.1"/>
    <property type="molecule type" value="Genomic_DNA"/>
</dbReference>
<dbReference type="AlphaFoldDB" id="A0A5E5P405"/>